<reference evidence="2" key="2">
    <citation type="submission" date="2021-04" db="EMBL/GenBank/DDBJ databases">
        <authorList>
            <person name="Podell S."/>
        </authorList>
    </citation>
    <scope>NUCLEOTIDE SEQUENCE</scope>
    <source>
        <strain evidence="2">Hildebrandi</strain>
    </source>
</reference>
<dbReference type="OrthoDB" id="53989at2759"/>
<evidence type="ECO:0000313" key="3">
    <source>
        <dbReference type="Proteomes" id="UP000693970"/>
    </source>
</evidence>
<organism evidence="2 3">
    <name type="scientific">Nitzschia inconspicua</name>
    <dbReference type="NCBI Taxonomy" id="303405"/>
    <lineage>
        <taxon>Eukaryota</taxon>
        <taxon>Sar</taxon>
        <taxon>Stramenopiles</taxon>
        <taxon>Ochrophyta</taxon>
        <taxon>Bacillariophyta</taxon>
        <taxon>Bacillariophyceae</taxon>
        <taxon>Bacillariophycidae</taxon>
        <taxon>Bacillariales</taxon>
        <taxon>Bacillariaceae</taxon>
        <taxon>Nitzschia</taxon>
    </lineage>
</organism>
<reference evidence="2" key="1">
    <citation type="journal article" date="2021" name="Sci. Rep.">
        <title>Diploid genomic architecture of Nitzschia inconspicua, an elite biomass production diatom.</title>
        <authorList>
            <person name="Oliver A."/>
            <person name="Podell S."/>
            <person name="Pinowska A."/>
            <person name="Traller J.C."/>
            <person name="Smith S.R."/>
            <person name="McClure R."/>
            <person name="Beliaev A."/>
            <person name="Bohutskyi P."/>
            <person name="Hill E.A."/>
            <person name="Rabines A."/>
            <person name="Zheng H."/>
            <person name="Allen L.Z."/>
            <person name="Kuo A."/>
            <person name="Grigoriev I.V."/>
            <person name="Allen A.E."/>
            <person name="Hazlebeck D."/>
            <person name="Allen E.E."/>
        </authorList>
    </citation>
    <scope>NUCLEOTIDE SEQUENCE</scope>
    <source>
        <strain evidence="2">Hildebrandi</strain>
    </source>
</reference>
<feature type="region of interest" description="Disordered" evidence="1">
    <location>
        <begin position="1"/>
        <end position="107"/>
    </location>
</feature>
<dbReference type="EMBL" id="JAGRRH010000019">
    <property type="protein sequence ID" value="KAG7349947.1"/>
    <property type="molecule type" value="Genomic_DNA"/>
</dbReference>
<protein>
    <submittedName>
        <fullName evidence="2">Uncharacterized protein</fullName>
    </submittedName>
</protein>
<gene>
    <name evidence="2" type="ORF">IV203_012544</name>
</gene>
<proteinExistence type="predicted"/>
<keyword evidence="3" id="KW-1185">Reference proteome</keyword>
<sequence length="107" mass="12129">MGCGSSRHTSKQERKREADAYARRKQNGFKDEGLEKFRKETVKQKKHLRHVPDPIEKKKKQQQHPKAGAATTATKIVNDTATGGGYAGGFSEDTLQTQRNKLRHVKR</sequence>
<accession>A0A9K3PJE5</accession>
<feature type="compositionally biased region" description="Basic and acidic residues" evidence="1">
    <location>
        <begin position="10"/>
        <end position="43"/>
    </location>
</feature>
<dbReference type="AlphaFoldDB" id="A0A9K3PJE5"/>
<evidence type="ECO:0000313" key="2">
    <source>
        <dbReference type="EMBL" id="KAG7349947.1"/>
    </source>
</evidence>
<evidence type="ECO:0000256" key="1">
    <source>
        <dbReference type="SAM" id="MobiDB-lite"/>
    </source>
</evidence>
<dbReference type="Proteomes" id="UP000693970">
    <property type="component" value="Unassembled WGS sequence"/>
</dbReference>
<comment type="caution">
    <text evidence="2">The sequence shown here is derived from an EMBL/GenBank/DDBJ whole genome shotgun (WGS) entry which is preliminary data.</text>
</comment>
<name>A0A9K3PJE5_9STRA</name>
<feature type="compositionally biased region" description="Polar residues" evidence="1">
    <location>
        <begin position="71"/>
        <end position="81"/>
    </location>
</feature>